<protein>
    <submittedName>
        <fullName evidence="1">LURP1-like domain-containing protein</fullName>
    </submittedName>
</protein>
<comment type="caution">
    <text evidence="1">The sequence shown here is derived from an EMBL/GenBank/DDBJ whole genome shotgun (WGS) entry which is preliminary data.</text>
</comment>
<reference evidence="1 2" key="1">
    <citation type="journal article" date="2018" name="Mol. Plant">
        <title>The genome of Artemisia annua provides insight into the evolution of Asteraceae family and artemisinin biosynthesis.</title>
        <authorList>
            <person name="Shen Q."/>
            <person name="Zhang L."/>
            <person name="Liao Z."/>
            <person name="Wang S."/>
            <person name="Yan T."/>
            <person name="Shi P."/>
            <person name="Liu M."/>
            <person name="Fu X."/>
            <person name="Pan Q."/>
            <person name="Wang Y."/>
            <person name="Lv Z."/>
            <person name="Lu X."/>
            <person name="Zhang F."/>
            <person name="Jiang W."/>
            <person name="Ma Y."/>
            <person name="Chen M."/>
            <person name="Hao X."/>
            <person name="Li L."/>
            <person name="Tang Y."/>
            <person name="Lv G."/>
            <person name="Zhou Y."/>
            <person name="Sun X."/>
            <person name="Brodelius P.E."/>
            <person name="Rose J.K.C."/>
            <person name="Tang K."/>
        </authorList>
    </citation>
    <scope>NUCLEOTIDE SEQUENCE [LARGE SCALE GENOMIC DNA]</scope>
    <source>
        <strain evidence="2">cv. Huhao1</strain>
        <tissue evidence="1">Leaf</tissue>
    </source>
</reference>
<gene>
    <name evidence="1" type="ORF">CTI12_AA152200</name>
</gene>
<keyword evidence="2" id="KW-1185">Reference proteome</keyword>
<organism evidence="1 2">
    <name type="scientific">Artemisia annua</name>
    <name type="common">Sweet wormwood</name>
    <dbReference type="NCBI Taxonomy" id="35608"/>
    <lineage>
        <taxon>Eukaryota</taxon>
        <taxon>Viridiplantae</taxon>
        <taxon>Streptophyta</taxon>
        <taxon>Embryophyta</taxon>
        <taxon>Tracheophyta</taxon>
        <taxon>Spermatophyta</taxon>
        <taxon>Magnoliopsida</taxon>
        <taxon>eudicotyledons</taxon>
        <taxon>Gunneridae</taxon>
        <taxon>Pentapetalae</taxon>
        <taxon>asterids</taxon>
        <taxon>campanulids</taxon>
        <taxon>Asterales</taxon>
        <taxon>Asteraceae</taxon>
        <taxon>Asteroideae</taxon>
        <taxon>Anthemideae</taxon>
        <taxon>Artemisiinae</taxon>
        <taxon>Artemisia</taxon>
    </lineage>
</organism>
<proteinExistence type="predicted"/>
<sequence length="71" mass="7937">MAEPASLPISVIGPQFVAPSQLELIVDTHAPGNIVITDTDHKILLRVKPFNATFHRQRLLLDPDYRPLLLL</sequence>
<dbReference type="InterPro" id="IPR038595">
    <property type="entry name" value="LOR_sf"/>
</dbReference>
<name>A0A2U1PGZ7_ARTAN</name>
<evidence type="ECO:0000313" key="1">
    <source>
        <dbReference type="EMBL" id="PWA85044.1"/>
    </source>
</evidence>
<evidence type="ECO:0000313" key="2">
    <source>
        <dbReference type="Proteomes" id="UP000245207"/>
    </source>
</evidence>
<dbReference type="OrthoDB" id="97518at2759"/>
<dbReference type="Gene3D" id="2.40.160.200">
    <property type="entry name" value="LURP1-related"/>
    <property type="match status" value="1"/>
</dbReference>
<dbReference type="Proteomes" id="UP000245207">
    <property type="component" value="Unassembled WGS sequence"/>
</dbReference>
<dbReference type="AlphaFoldDB" id="A0A2U1PGZ7"/>
<accession>A0A2U1PGZ7</accession>
<dbReference type="EMBL" id="PKPP01001166">
    <property type="protein sequence ID" value="PWA85044.1"/>
    <property type="molecule type" value="Genomic_DNA"/>
</dbReference>